<dbReference type="STRING" id="915059.NH26_09300"/>
<evidence type="ECO:0000313" key="3">
    <source>
        <dbReference type="EMBL" id="OHX66538.1"/>
    </source>
</evidence>
<dbReference type="Gene3D" id="1.25.40.10">
    <property type="entry name" value="Tetratricopeptide repeat domain"/>
    <property type="match status" value="3"/>
</dbReference>
<dbReference type="PROSITE" id="PS50293">
    <property type="entry name" value="TPR_REGION"/>
    <property type="match status" value="1"/>
</dbReference>
<feature type="repeat" description="TPR" evidence="1">
    <location>
        <begin position="168"/>
        <end position="201"/>
    </location>
</feature>
<evidence type="ECO:0000256" key="1">
    <source>
        <dbReference type="PROSITE-ProRule" id="PRU00339"/>
    </source>
</evidence>
<dbReference type="EMBL" id="JRYR02000001">
    <property type="protein sequence ID" value="OHX66538.1"/>
    <property type="molecule type" value="Genomic_DNA"/>
</dbReference>
<gene>
    <name evidence="3" type="ORF">NH26_09300</name>
</gene>
<dbReference type="InterPro" id="IPR019734">
    <property type="entry name" value="TPR_rpt"/>
</dbReference>
<evidence type="ECO:0000256" key="2">
    <source>
        <dbReference type="SAM" id="SignalP"/>
    </source>
</evidence>
<reference evidence="3 4" key="1">
    <citation type="journal article" date="2012" name="Int. J. Syst. Evol. Microbiol.">
        <title>Flammeovirga pacifica sp. nov., isolated from deep-sea sediment.</title>
        <authorList>
            <person name="Xu H."/>
            <person name="Fu Y."/>
            <person name="Yang N."/>
            <person name="Ding Z."/>
            <person name="Lai Q."/>
            <person name="Zeng R."/>
        </authorList>
    </citation>
    <scope>NUCLEOTIDE SEQUENCE [LARGE SCALE GENOMIC DNA]</scope>
    <source>
        <strain evidence="4">DSM 24597 / LMG 26175 / WPAGA1</strain>
    </source>
</reference>
<name>A0A1S1YZV4_FLAPC</name>
<feature type="chain" id="PRO_5012390643" evidence="2">
    <location>
        <begin position="23"/>
        <end position="439"/>
    </location>
</feature>
<dbReference type="PROSITE" id="PS50005">
    <property type="entry name" value="TPR"/>
    <property type="match status" value="2"/>
</dbReference>
<protein>
    <submittedName>
        <fullName evidence="3">Uncharacterized protein</fullName>
    </submittedName>
</protein>
<dbReference type="InterPro" id="IPR011990">
    <property type="entry name" value="TPR-like_helical_dom_sf"/>
</dbReference>
<dbReference type="SMART" id="SM00028">
    <property type="entry name" value="TPR"/>
    <property type="match status" value="7"/>
</dbReference>
<dbReference type="Proteomes" id="UP000179797">
    <property type="component" value="Unassembled WGS sequence"/>
</dbReference>
<accession>A0A1S1YZV4</accession>
<keyword evidence="2" id="KW-0732">Signal</keyword>
<dbReference type="OrthoDB" id="976775at2"/>
<keyword evidence="4" id="KW-1185">Reference proteome</keyword>
<dbReference type="SUPFAM" id="SSF48452">
    <property type="entry name" value="TPR-like"/>
    <property type="match status" value="2"/>
</dbReference>
<dbReference type="Pfam" id="PF13181">
    <property type="entry name" value="TPR_8"/>
    <property type="match status" value="2"/>
</dbReference>
<evidence type="ECO:0000313" key="4">
    <source>
        <dbReference type="Proteomes" id="UP000179797"/>
    </source>
</evidence>
<dbReference type="RefSeq" id="WP_084812116.1">
    <property type="nucleotide sequence ID" value="NZ_JRYR02000001.1"/>
</dbReference>
<proteinExistence type="predicted"/>
<comment type="caution">
    <text evidence="3">The sequence shown here is derived from an EMBL/GenBank/DDBJ whole genome shotgun (WGS) entry which is preliminary data.</text>
</comment>
<feature type="repeat" description="TPR" evidence="1">
    <location>
        <begin position="27"/>
        <end position="60"/>
    </location>
</feature>
<dbReference type="AlphaFoldDB" id="A0A1S1YZV4"/>
<sequence>MRSLLKILLPILALQISSQVFAQTSKASAYFVLAENNRKANKYSEAIDEYSLAIRYDSTQEQFYLMKAKCQVTVKQFNNAIDTFEKGLRHFPENGFMNYQLARLYLRKDYFEQAVHYFDQSFKYLSNSSKSQRINAKNQIIMILFKEKQYDKIRSHINDVLSLTDQNFIALYYSGKLYNMKGNYESAVKEIKKALEIAPNNEKQLARFYYELGYAYYNLEEYAALNDVIDKANYGSYKKLVAKLTPEYKYWIAVCYYQIYDFDKSSDLLFDALKQDNSNVKAHELQIKIAKVTSDKSEQIDKAEMMVSKITDKYQKSKIYNEIANWQLSSELYHDAIASCDSALFYDEYNYHVKYTKAVAYFKLHKLDKAEEVLQELVKYNGLDVKTKSKYYFTLGITALKAKDYSVATNSFKSAKLDKTFKIAADDVLGYIDISKNNM</sequence>
<feature type="signal peptide" evidence="2">
    <location>
        <begin position="1"/>
        <end position="22"/>
    </location>
</feature>
<dbReference type="InterPro" id="IPR050754">
    <property type="entry name" value="FKBP4/5/8-like"/>
</dbReference>
<organism evidence="3 4">
    <name type="scientific">Flammeovirga pacifica</name>
    <dbReference type="NCBI Taxonomy" id="915059"/>
    <lineage>
        <taxon>Bacteria</taxon>
        <taxon>Pseudomonadati</taxon>
        <taxon>Bacteroidota</taxon>
        <taxon>Cytophagia</taxon>
        <taxon>Cytophagales</taxon>
        <taxon>Flammeovirgaceae</taxon>
        <taxon>Flammeovirga</taxon>
    </lineage>
</organism>
<dbReference type="PANTHER" id="PTHR46512">
    <property type="entry name" value="PEPTIDYLPROLYL ISOMERASE"/>
    <property type="match status" value="1"/>
</dbReference>
<keyword evidence="1" id="KW-0802">TPR repeat</keyword>